<name>A0A833E9K6_CALS0</name>
<comment type="similarity">
    <text evidence="2">Belongs to the cytochrome c oxidase subunit 2 family.</text>
</comment>
<dbReference type="PANTHER" id="PTHR22888:SF9">
    <property type="entry name" value="CYTOCHROME C OXIDASE SUBUNIT 2"/>
    <property type="match status" value="1"/>
</dbReference>
<dbReference type="InterPro" id="IPR008972">
    <property type="entry name" value="Cupredoxin"/>
</dbReference>
<keyword evidence="8" id="KW-0812">Transmembrane</keyword>
<dbReference type="GO" id="GO:0004129">
    <property type="term" value="F:cytochrome-c oxidase activity"/>
    <property type="evidence" value="ECO:0007669"/>
    <property type="project" value="InterPro"/>
</dbReference>
<dbReference type="PROSITE" id="PS00078">
    <property type="entry name" value="COX2"/>
    <property type="match status" value="1"/>
</dbReference>
<evidence type="ECO:0000256" key="6">
    <source>
        <dbReference type="ARBA" id="ARBA00023008"/>
    </source>
</evidence>
<gene>
    <name evidence="10" type="ORF">EYH45_01800</name>
</gene>
<keyword evidence="7 8" id="KW-0472">Membrane</keyword>
<dbReference type="GO" id="GO:0042773">
    <property type="term" value="P:ATP synthesis coupled electron transport"/>
    <property type="evidence" value="ECO:0007669"/>
    <property type="project" value="TreeGrafter"/>
</dbReference>
<feature type="domain" description="Cytochrome oxidase subunit II copper A binding" evidence="9">
    <location>
        <begin position="39"/>
        <end position="138"/>
    </location>
</feature>
<accession>A0A833E9K6</accession>
<dbReference type="EMBL" id="DQVM01000033">
    <property type="protein sequence ID" value="HIQ29279.1"/>
    <property type="molecule type" value="Genomic_DNA"/>
</dbReference>
<dbReference type="Gene3D" id="2.60.40.420">
    <property type="entry name" value="Cupredoxins - blue copper proteins"/>
    <property type="match status" value="1"/>
</dbReference>
<evidence type="ECO:0000256" key="8">
    <source>
        <dbReference type="SAM" id="Phobius"/>
    </source>
</evidence>
<evidence type="ECO:0000259" key="9">
    <source>
        <dbReference type="PROSITE" id="PS50857"/>
    </source>
</evidence>
<reference evidence="10" key="1">
    <citation type="journal article" date="2020" name="ISME J.">
        <title>Gammaproteobacteria mediating utilization of methyl-, sulfur- and petroleum organic compounds in deep ocean hydrothermal plumes.</title>
        <authorList>
            <person name="Zhou Z."/>
            <person name="Liu Y."/>
            <person name="Pan J."/>
            <person name="Cron B.R."/>
            <person name="Toner B.M."/>
            <person name="Anantharaman K."/>
            <person name="Breier J.A."/>
            <person name="Dick G.J."/>
            <person name="Li M."/>
        </authorList>
    </citation>
    <scope>NUCLEOTIDE SEQUENCE</scope>
    <source>
        <strain evidence="10">SZUA-1515</strain>
    </source>
</reference>
<dbReference type="SUPFAM" id="SSF49503">
    <property type="entry name" value="Cupredoxins"/>
    <property type="match status" value="1"/>
</dbReference>
<dbReference type="Proteomes" id="UP000608579">
    <property type="component" value="Unassembled WGS sequence"/>
</dbReference>
<sequence>MSRVKYVEWITIIGASILFIYIAVASWMIVSAIESPDREPDIVIEAYARQFAWEFIYPDGTRSSQLRVKAGQTVELRLISQDVIHSFFIRDFGIKKDVVPGRINKIIFTPTEPGEYVIQCAEFCGYGHYSMIAKLVVE</sequence>
<dbReference type="AlphaFoldDB" id="A0A833E9K6"/>
<proteinExistence type="inferred from homology"/>
<evidence type="ECO:0000256" key="5">
    <source>
        <dbReference type="ARBA" id="ARBA00022982"/>
    </source>
</evidence>
<evidence type="ECO:0000256" key="1">
    <source>
        <dbReference type="ARBA" id="ARBA00004370"/>
    </source>
</evidence>
<dbReference type="InterPro" id="IPR001505">
    <property type="entry name" value="Copper_CuA"/>
</dbReference>
<evidence type="ECO:0000313" key="11">
    <source>
        <dbReference type="Proteomes" id="UP000608579"/>
    </source>
</evidence>
<dbReference type="GO" id="GO:0016020">
    <property type="term" value="C:membrane"/>
    <property type="evidence" value="ECO:0007669"/>
    <property type="project" value="UniProtKB-SubCell"/>
</dbReference>
<dbReference type="PANTHER" id="PTHR22888">
    <property type="entry name" value="CYTOCHROME C OXIDASE, SUBUNIT II"/>
    <property type="match status" value="1"/>
</dbReference>
<feature type="transmembrane region" description="Helical" evidence="8">
    <location>
        <begin position="6"/>
        <end position="30"/>
    </location>
</feature>
<dbReference type="PROSITE" id="PS50857">
    <property type="entry name" value="COX2_CUA"/>
    <property type="match status" value="1"/>
</dbReference>
<evidence type="ECO:0000256" key="2">
    <source>
        <dbReference type="ARBA" id="ARBA00007866"/>
    </source>
</evidence>
<keyword evidence="6" id="KW-0186">Copper</keyword>
<dbReference type="InterPro" id="IPR045187">
    <property type="entry name" value="CcO_II"/>
</dbReference>
<evidence type="ECO:0000256" key="3">
    <source>
        <dbReference type="ARBA" id="ARBA00022448"/>
    </source>
</evidence>
<keyword evidence="4" id="KW-0479">Metal-binding</keyword>
<protein>
    <submittedName>
        <fullName evidence="10">Cytochrome c oxidase subunit II</fullName>
    </submittedName>
</protein>
<evidence type="ECO:0000256" key="4">
    <source>
        <dbReference type="ARBA" id="ARBA00022723"/>
    </source>
</evidence>
<keyword evidence="5" id="KW-0249">Electron transport</keyword>
<evidence type="ECO:0000256" key="7">
    <source>
        <dbReference type="ARBA" id="ARBA00023136"/>
    </source>
</evidence>
<comment type="caution">
    <text evidence="10">The sequence shown here is derived from an EMBL/GenBank/DDBJ whole genome shotgun (WGS) entry which is preliminary data.</text>
</comment>
<comment type="subcellular location">
    <subcellularLocation>
        <location evidence="1">Membrane</location>
    </subcellularLocation>
</comment>
<dbReference type="InterPro" id="IPR002429">
    <property type="entry name" value="CcO_II-like_C"/>
</dbReference>
<keyword evidence="3" id="KW-0813">Transport</keyword>
<dbReference type="GO" id="GO:0005507">
    <property type="term" value="F:copper ion binding"/>
    <property type="evidence" value="ECO:0007669"/>
    <property type="project" value="InterPro"/>
</dbReference>
<evidence type="ECO:0000313" key="10">
    <source>
        <dbReference type="EMBL" id="HIQ29279.1"/>
    </source>
</evidence>
<dbReference type="Pfam" id="PF00116">
    <property type="entry name" value="COX2"/>
    <property type="match status" value="1"/>
</dbReference>
<organism evidence="10 11">
    <name type="scientific">Caldiarchaeum subterraneum</name>
    <dbReference type="NCBI Taxonomy" id="311458"/>
    <lineage>
        <taxon>Archaea</taxon>
        <taxon>Nitrososphaerota</taxon>
        <taxon>Candidatus Caldarchaeales</taxon>
        <taxon>Candidatus Caldarchaeaceae</taxon>
        <taxon>Candidatus Caldarchaeum</taxon>
    </lineage>
</organism>
<keyword evidence="8" id="KW-1133">Transmembrane helix</keyword>